<name>A0A212J0E7_9BACT</name>
<dbReference type="AlphaFoldDB" id="A0A212J0E7"/>
<dbReference type="RefSeq" id="WP_296946706.1">
    <property type="nucleotide sequence ID" value="NZ_LT599021.1"/>
</dbReference>
<dbReference type="EMBL" id="FLUL01000001">
    <property type="protein sequence ID" value="SBV92926.1"/>
    <property type="molecule type" value="Genomic_DNA"/>
</dbReference>
<gene>
    <name evidence="1" type="ORF">KL86DYS2_10451</name>
</gene>
<protein>
    <submittedName>
        <fullName evidence="1">Uncharacterized protein</fullName>
    </submittedName>
</protein>
<accession>A0A212J0E7</accession>
<evidence type="ECO:0000313" key="1">
    <source>
        <dbReference type="EMBL" id="SBV92926.1"/>
    </source>
</evidence>
<proteinExistence type="predicted"/>
<sequence>MKKAFCTLMLIFSINSLSYSQIINESIPVFAEKLFTLNKSSAENNLVSRGFDILPRETLLQFGYDKDSLQNLIVGFGDYKISCKIQTNNTGRYIQKVTIGGVRYLNAKYMINEYQTEGYILDEEKSTRNELVFIKRTEKYIYVAFVAFMVNPNMCMANAEFRRATKK</sequence>
<reference evidence="1" key="1">
    <citation type="submission" date="2016-04" db="EMBL/GenBank/DDBJ databases">
        <authorList>
            <person name="Evans L.H."/>
            <person name="Alamgir A."/>
            <person name="Owens N."/>
            <person name="Weber N.D."/>
            <person name="Virtaneva K."/>
            <person name="Barbian K."/>
            <person name="Babar A."/>
            <person name="Rosenke K."/>
        </authorList>
    </citation>
    <scope>NUCLEOTIDE SEQUENCE</scope>
    <source>
        <strain evidence="1">86-2</strain>
    </source>
</reference>
<organism evidence="1">
    <name type="scientific">uncultured Dysgonomonas sp</name>
    <dbReference type="NCBI Taxonomy" id="206096"/>
    <lineage>
        <taxon>Bacteria</taxon>
        <taxon>Pseudomonadati</taxon>
        <taxon>Bacteroidota</taxon>
        <taxon>Bacteroidia</taxon>
        <taxon>Bacteroidales</taxon>
        <taxon>Dysgonomonadaceae</taxon>
        <taxon>Dysgonomonas</taxon>
        <taxon>environmental samples</taxon>
    </lineage>
</organism>